<dbReference type="InterPro" id="IPR002327">
    <property type="entry name" value="Cyt_c_1A/1B"/>
</dbReference>
<sequence length="144" mass="15071">MNHPLPFAILCGAAVALTLSVADRSTAAAPLPFMLQAATAKGDPAIGAKLFLQCRACHTINVGGRNGVGPNLAGVMGAKAAFHPGYKYSPAMEKTRITWTAATMDAWLKRPSALIPGTKMMYPGMADPKARANMIAYLATLKGK</sequence>
<dbReference type="PRINTS" id="PR00604">
    <property type="entry name" value="CYTCHRMECIAB"/>
</dbReference>
<dbReference type="InterPro" id="IPR009056">
    <property type="entry name" value="Cyt_c-like_dom"/>
</dbReference>
<keyword evidence="2 6" id="KW-0349">Heme</keyword>
<keyword evidence="1" id="KW-0813">Transport</keyword>
<protein>
    <submittedName>
        <fullName evidence="9">Cytochrome c</fullName>
    </submittedName>
</protein>
<dbReference type="PANTHER" id="PTHR11961">
    <property type="entry name" value="CYTOCHROME C"/>
    <property type="match status" value="1"/>
</dbReference>
<keyword evidence="5 6" id="KW-0408">Iron</keyword>
<evidence type="ECO:0000256" key="5">
    <source>
        <dbReference type="ARBA" id="ARBA00023004"/>
    </source>
</evidence>
<evidence type="ECO:0000256" key="3">
    <source>
        <dbReference type="ARBA" id="ARBA00022723"/>
    </source>
</evidence>
<dbReference type="Pfam" id="PF00034">
    <property type="entry name" value="Cytochrom_C"/>
    <property type="match status" value="1"/>
</dbReference>
<evidence type="ECO:0000313" key="9">
    <source>
        <dbReference type="EMBL" id="MBB5686679.1"/>
    </source>
</evidence>
<evidence type="ECO:0000256" key="1">
    <source>
        <dbReference type="ARBA" id="ARBA00022448"/>
    </source>
</evidence>
<dbReference type="SUPFAM" id="SSF46626">
    <property type="entry name" value="Cytochrome c"/>
    <property type="match status" value="1"/>
</dbReference>
<dbReference type="GO" id="GO:0020037">
    <property type="term" value="F:heme binding"/>
    <property type="evidence" value="ECO:0007669"/>
    <property type="project" value="InterPro"/>
</dbReference>
<reference evidence="9 10" key="1">
    <citation type="submission" date="2020-08" db="EMBL/GenBank/DDBJ databases">
        <title>Genomic Encyclopedia of Type Strains, Phase IV (KMG-IV): sequencing the most valuable type-strain genomes for metagenomic binning, comparative biology and taxonomic classification.</title>
        <authorList>
            <person name="Goeker M."/>
        </authorList>
    </citation>
    <scope>NUCLEOTIDE SEQUENCE [LARGE SCALE GENOMIC DNA]</scope>
    <source>
        <strain evidence="9 10">DSM 25079</strain>
    </source>
</reference>
<keyword evidence="4" id="KW-0249">Electron transport</keyword>
<evidence type="ECO:0000256" key="6">
    <source>
        <dbReference type="PROSITE-ProRule" id="PRU00433"/>
    </source>
</evidence>
<keyword evidence="7" id="KW-0732">Signal</keyword>
<name>A0A7W9AJQ4_9SPHN</name>
<dbReference type="Gene3D" id="1.10.760.10">
    <property type="entry name" value="Cytochrome c-like domain"/>
    <property type="match status" value="1"/>
</dbReference>
<gene>
    <name evidence="9" type="ORF">FHS49_002703</name>
</gene>
<evidence type="ECO:0000256" key="7">
    <source>
        <dbReference type="SAM" id="SignalP"/>
    </source>
</evidence>
<organism evidence="9 10">
    <name type="scientific">Sphingobium boeckii</name>
    <dbReference type="NCBI Taxonomy" id="1082345"/>
    <lineage>
        <taxon>Bacteria</taxon>
        <taxon>Pseudomonadati</taxon>
        <taxon>Pseudomonadota</taxon>
        <taxon>Alphaproteobacteria</taxon>
        <taxon>Sphingomonadales</taxon>
        <taxon>Sphingomonadaceae</taxon>
        <taxon>Sphingobium</taxon>
    </lineage>
</organism>
<dbReference type="GO" id="GO:0046872">
    <property type="term" value="F:metal ion binding"/>
    <property type="evidence" value="ECO:0007669"/>
    <property type="project" value="UniProtKB-KW"/>
</dbReference>
<proteinExistence type="predicted"/>
<evidence type="ECO:0000313" key="10">
    <source>
        <dbReference type="Proteomes" id="UP000549617"/>
    </source>
</evidence>
<dbReference type="AlphaFoldDB" id="A0A7W9AJQ4"/>
<feature type="chain" id="PRO_5030630098" evidence="7">
    <location>
        <begin position="28"/>
        <end position="144"/>
    </location>
</feature>
<dbReference type="RefSeq" id="WP_184019323.1">
    <property type="nucleotide sequence ID" value="NZ_JACIJC010000004.1"/>
</dbReference>
<feature type="signal peptide" evidence="7">
    <location>
        <begin position="1"/>
        <end position="27"/>
    </location>
</feature>
<evidence type="ECO:0000256" key="4">
    <source>
        <dbReference type="ARBA" id="ARBA00022982"/>
    </source>
</evidence>
<keyword evidence="10" id="KW-1185">Reference proteome</keyword>
<dbReference type="EMBL" id="JACIJC010000004">
    <property type="protein sequence ID" value="MBB5686679.1"/>
    <property type="molecule type" value="Genomic_DNA"/>
</dbReference>
<evidence type="ECO:0000259" key="8">
    <source>
        <dbReference type="PROSITE" id="PS51007"/>
    </source>
</evidence>
<dbReference type="GO" id="GO:0009055">
    <property type="term" value="F:electron transfer activity"/>
    <property type="evidence" value="ECO:0007669"/>
    <property type="project" value="InterPro"/>
</dbReference>
<dbReference type="Proteomes" id="UP000549617">
    <property type="component" value="Unassembled WGS sequence"/>
</dbReference>
<comment type="caution">
    <text evidence="9">The sequence shown here is derived from an EMBL/GenBank/DDBJ whole genome shotgun (WGS) entry which is preliminary data.</text>
</comment>
<dbReference type="InterPro" id="IPR036909">
    <property type="entry name" value="Cyt_c-like_dom_sf"/>
</dbReference>
<feature type="domain" description="Cytochrome c" evidence="8">
    <location>
        <begin position="42"/>
        <end position="142"/>
    </location>
</feature>
<dbReference type="PROSITE" id="PS51007">
    <property type="entry name" value="CYTC"/>
    <property type="match status" value="1"/>
</dbReference>
<keyword evidence="3 6" id="KW-0479">Metal-binding</keyword>
<accession>A0A7W9AJQ4</accession>
<evidence type="ECO:0000256" key="2">
    <source>
        <dbReference type="ARBA" id="ARBA00022617"/>
    </source>
</evidence>